<evidence type="ECO:0000259" key="3">
    <source>
        <dbReference type="Pfam" id="PF01055"/>
    </source>
</evidence>
<dbReference type="Gene3D" id="2.60.40.1180">
    <property type="entry name" value="Golgi alpha-mannosidase II"/>
    <property type="match status" value="1"/>
</dbReference>
<reference evidence="5" key="1">
    <citation type="journal article" date="2021" name="Nat. Commun.">
        <title>Genetic determinants of endophytism in the Arabidopsis root mycobiome.</title>
        <authorList>
            <person name="Mesny F."/>
            <person name="Miyauchi S."/>
            <person name="Thiergart T."/>
            <person name="Pickel B."/>
            <person name="Atanasova L."/>
            <person name="Karlsson M."/>
            <person name="Huettel B."/>
            <person name="Barry K.W."/>
            <person name="Haridas S."/>
            <person name="Chen C."/>
            <person name="Bauer D."/>
            <person name="Andreopoulos W."/>
            <person name="Pangilinan J."/>
            <person name="LaButti K."/>
            <person name="Riley R."/>
            <person name="Lipzen A."/>
            <person name="Clum A."/>
            <person name="Drula E."/>
            <person name="Henrissat B."/>
            <person name="Kohler A."/>
            <person name="Grigoriev I.V."/>
            <person name="Martin F.M."/>
            <person name="Hacquard S."/>
        </authorList>
    </citation>
    <scope>NUCLEOTIDE SEQUENCE</scope>
    <source>
        <strain evidence="5">FSSC 5 MPI-SDFR-AT-0091</strain>
    </source>
</reference>
<name>A0A9P9HLM6_FUSSL</name>
<evidence type="ECO:0000256" key="2">
    <source>
        <dbReference type="RuleBase" id="RU361185"/>
    </source>
</evidence>
<keyword evidence="2" id="KW-0326">Glycosidase</keyword>
<proteinExistence type="inferred from homology"/>
<feature type="domain" description="Glycoside hydrolase family 31 TIM barrel" evidence="3">
    <location>
        <begin position="194"/>
        <end position="498"/>
    </location>
</feature>
<dbReference type="Pfam" id="PF21365">
    <property type="entry name" value="Glyco_hydro_31_3rd"/>
    <property type="match status" value="1"/>
</dbReference>
<gene>
    <name evidence="5" type="ORF">B0J15DRAFT_581843</name>
</gene>
<feature type="domain" description="Glycosyl hydrolase family 31 C-terminal" evidence="4">
    <location>
        <begin position="509"/>
        <end position="601"/>
    </location>
</feature>
<dbReference type="SUPFAM" id="SSF51445">
    <property type="entry name" value="(Trans)glycosidases"/>
    <property type="match status" value="1"/>
</dbReference>
<dbReference type="SUPFAM" id="SSF51011">
    <property type="entry name" value="Glycosyl hydrolase domain"/>
    <property type="match status" value="1"/>
</dbReference>
<dbReference type="InterPro" id="IPR048395">
    <property type="entry name" value="Glyco_hydro_31_C"/>
</dbReference>
<dbReference type="EMBL" id="JAGTJS010000008">
    <property type="protein sequence ID" value="KAH7259835.1"/>
    <property type="molecule type" value="Genomic_DNA"/>
</dbReference>
<evidence type="ECO:0000313" key="5">
    <source>
        <dbReference type="EMBL" id="KAH7259835.1"/>
    </source>
</evidence>
<dbReference type="InterPro" id="IPR017853">
    <property type="entry name" value="GH"/>
</dbReference>
<dbReference type="GO" id="GO:0004553">
    <property type="term" value="F:hydrolase activity, hydrolyzing O-glycosyl compounds"/>
    <property type="evidence" value="ECO:0007669"/>
    <property type="project" value="InterPro"/>
</dbReference>
<comment type="similarity">
    <text evidence="1 2">Belongs to the glycosyl hydrolase 31 family.</text>
</comment>
<evidence type="ECO:0000259" key="4">
    <source>
        <dbReference type="Pfam" id="PF21365"/>
    </source>
</evidence>
<dbReference type="PANTHER" id="PTHR43863:SF2">
    <property type="entry name" value="MALTASE-GLUCOAMYLASE"/>
    <property type="match status" value="1"/>
</dbReference>
<dbReference type="GO" id="GO:0005975">
    <property type="term" value="P:carbohydrate metabolic process"/>
    <property type="evidence" value="ECO:0007669"/>
    <property type="project" value="InterPro"/>
</dbReference>
<dbReference type="Proteomes" id="UP000736672">
    <property type="component" value="Unassembled WGS sequence"/>
</dbReference>
<dbReference type="InterPro" id="IPR000322">
    <property type="entry name" value="Glyco_hydro_31_TIM"/>
</dbReference>
<dbReference type="OrthoDB" id="1334205at2759"/>
<dbReference type="Pfam" id="PF01055">
    <property type="entry name" value="Glyco_hydro_31_2nd"/>
    <property type="match status" value="1"/>
</dbReference>
<keyword evidence="2 5" id="KW-0378">Hydrolase</keyword>
<evidence type="ECO:0000256" key="1">
    <source>
        <dbReference type="ARBA" id="ARBA00007806"/>
    </source>
</evidence>
<dbReference type="Gene3D" id="3.20.20.80">
    <property type="entry name" value="Glycosidases"/>
    <property type="match status" value="1"/>
</dbReference>
<dbReference type="AlphaFoldDB" id="A0A9P9HLM6"/>
<keyword evidence="6" id="KW-1185">Reference proteome</keyword>
<sequence length="822" mass="93213">MSPSQADYNPVARPESIVQRSQWRFTVISEGVLRYEWAADGVFEDRASTFAVNRNLPTPKFRVVESDNKLDIISSTFHLSYDKKRFSINGLSASIVGKMTLWGSYWRYGQEQGGNLGGTSRTLDLVDGRCDMGHGILSRQGYSALDDSDSMLFENDGFVSPRREGDRIDGYLFCYGPDYRGAMASFYAISGRQPLVPRYSLGCWFSRYYAYTASEYLELMDRFQQEEIPLSVAVIDMDWHLVHGDEVPHAGWTGYTWDKKLFPDPVGFAAELRKRGLRMTLNDHPHEGIHHHEEIYCQMAAVLGHDTSENAPILFDPTDPDFMRAFLQVLHRNLEDMGCDFWWIDWQQGPHSKVPGLDPLWLLNHFNYVDHQKTTKETQPLIFSRYAGPGSHRYPVGFSGDTIITWDSLRFQPEFTATASNIGYGWWSHDIGGHMFGYRDDELSARWVQLGAWSPLLRLHSSDSRWSGKEPWKYRGEARETMRSAMQLRHRLVPYIYSHNVANSLLIPQPLVQPMYWDHPMEDEAYQHLNQYKFGSELIVCPIVDPVDPKTNLAKVTAWLPEKRGRFVDIFSGRVYSSGRVIDLHRALTTYPVLAEEGAIIPLDHARVPENGCKNPESLEVLVVVGADGKFDIWEDPRDDATGIMEKVEDPDSLVPGHRQMHVQYEQAAGRVTTKGWGKLWAFRFPGVYDIRPEDVRVFVNNAPCESASVRVERNSGAAASFQDGSFKSGLLVQLADTSPYDDEIRIELGSDPQISVVSPEDEVEALLLDSQVEFAVKDAVWKVVTSKQSNTSKLAHLQSMALDKSLAGPLFELLSADTRLA</sequence>
<dbReference type="PANTHER" id="PTHR43863">
    <property type="entry name" value="HYDROLASE, PUTATIVE (AFU_ORTHOLOGUE AFUA_1G03140)-RELATED"/>
    <property type="match status" value="1"/>
</dbReference>
<organism evidence="5 6">
    <name type="scientific">Fusarium solani</name>
    <name type="common">Filamentous fungus</name>
    <dbReference type="NCBI Taxonomy" id="169388"/>
    <lineage>
        <taxon>Eukaryota</taxon>
        <taxon>Fungi</taxon>
        <taxon>Dikarya</taxon>
        <taxon>Ascomycota</taxon>
        <taxon>Pezizomycotina</taxon>
        <taxon>Sordariomycetes</taxon>
        <taxon>Hypocreomycetidae</taxon>
        <taxon>Hypocreales</taxon>
        <taxon>Nectriaceae</taxon>
        <taxon>Fusarium</taxon>
        <taxon>Fusarium solani species complex</taxon>
    </lineage>
</organism>
<dbReference type="InterPro" id="IPR013780">
    <property type="entry name" value="Glyco_hydro_b"/>
</dbReference>
<dbReference type="InterPro" id="IPR051816">
    <property type="entry name" value="Glycosyl_Hydrolase_31"/>
</dbReference>
<protein>
    <submittedName>
        <fullName evidence="5">Glycosyl hydrolase</fullName>
    </submittedName>
</protein>
<comment type="caution">
    <text evidence="5">The sequence shown here is derived from an EMBL/GenBank/DDBJ whole genome shotgun (WGS) entry which is preliminary data.</text>
</comment>
<evidence type="ECO:0000313" key="6">
    <source>
        <dbReference type="Proteomes" id="UP000736672"/>
    </source>
</evidence>
<dbReference type="CDD" id="cd06595">
    <property type="entry name" value="GH31_u1"/>
    <property type="match status" value="1"/>
</dbReference>
<accession>A0A9P9HLM6</accession>